<proteinExistence type="predicted"/>
<organism evidence="1 2">
    <name type="scientific">Halalkalicoccus paucihalophilus</name>
    <dbReference type="NCBI Taxonomy" id="1008153"/>
    <lineage>
        <taxon>Archaea</taxon>
        <taxon>Methanobacteriati</taxon>
        <taxon>Methanobacteriota</taxon>
        <taxon>Stenosarchaea group</taxon>
        <taxon>Halobacteria</taxon>
        <taxon>Halobacteriales</taxon>
        <taxon>Halococcaceae</taxon>
        <taxon>Halalkalicoccus</taxon>
    </lineage>
</organism>
<dbReference type="OrthoDB" id="333484at2157"/>
<sequence>MKRLIIHGDPGVRKDGIIDYDDQEMVLFSISRNGDWHGPERPQLWCVIGTEDERGDFERRNYVPHFLDVETIDAEAVDIVQKRGTPSA</sequence>
<protein>
    <submittedName>
        <fullName evidence="1">Uncharacterized protein</fullName>
    </submittedName>
</protein>
<dbReference type="NCBIfam" id="NF045545">
    <property type="entry name" value="HAH_0734_fam"/>
    <property type="match status" value="1"/>
</dbReference>
<keyword evidence="2" id="KW-1185">Reference proteome</keyword>
<dbReference type="Pfam" id="PF23384">
    <property type="entry name" value="DUF7098"/>
    <property type="match status" value="1"/>
</dbReference>
<dbReference type="Proteomes" id="UP000075321">
    <property type="component" value="Unassembled WGS sequence"/>
</dbReference>
<name>A0A151AED1_9EURY</name>
<evidence type="ECO:0000313" key="2">
    <source>
        <dbReference type="Proteomes" id="UP000075321"/>
    </source>
</evidence>
<comment type="caution">
    <text evidence="1">The sequence shown here is derived from an EMBL/GenBank/DDBJ whole genome shotgun (WGS) entry which is preliminary data.</text>
</comment>
<dbReference type="InterPro" id="IPR054623">
    <property type="entry name" value="HAH_0734-like"/>
</dbReference>
<gene>
    <name evidence="1" type="ORF">HAPAU_26130</name>
</gene>
<accession>A0A151AED1</accession>
<dbReference type="PATRIC" id="fig|1008153.3.peg.2665"/>
<dbReference type="RefSeq" id="WP_066383100.1">
    <property type="nucleotide sequence ID" value="NZ_LTAZ01000005.1"/>
</dbReference>
<dbReference type="EMBL" id="LTAZ01000005">
    <property type="protein sequence ID" value="KYH25934.1"/>
    <property type="molecule type" value="Genomic_DNA"/>
</dbReference>
<dbReference type="AlphaFoldDB" id="A0A151AED1"/>
<reference evidence="1 2" key="1">
    <citation type="submission" date="2016-02" db="EMBL/GenBank/DDBJ databases">
        <title>Genome sequence of Halalkalicoccus paucihalophilus DSM 24557.</title>
        <authorList>
            <person name="Poehlein A."/>
            <person name="Daniel R."/>
        </authorList>
    </citation>
    <scope>NUCLEOTIDE SEQUENCE [LARGE SCALE GENOMIC DNA]</scope>
    <source>
        <strain evidence="1 2">DSM 24557</strain>
    </source>
</reference>
<evidence type="ECO:0000313" key="1">
    <source>
        <dbReference type="EMBL" id="KYH25934.1"/>
    </source>
</evidence>